<accession>A0ACC0B8R2</accession>
<protein>
    <submittedName>
        <fullName evidence="1">Uncharacterized protein</fullName>
    </submittedName>
</protein>
<reference evidence="2" key="1">
    <citation type="journal article" date="2023" name="Nat. Plants">
        <title>Single-cell RNA sequencing provides a high-resolution roadmap for understanding the multicellular compartmentation of specialized metabolism.</title>
        <authorList>
            <person name="Sun S."/>
            <person name="Shen X."/>
            <person name="Li Y."/>
            <person name="Li Y."/>
            <person name="Wang S."/>
            <person name="Li R."/>
            <person name="Zhang H."/>
            <person name="Shen G."/>
            <person name="Guo B."/>
            <person name="Wei J."/>
            <person name="Xu J."/>
            <person name="St-Pierre B."/>
            <person name="Chen S."/>
            <person name="Sun C."/>
        </authorList>
    </citation>
    <scope>NUCLEOTIDE SEQUENCE [LARGE SCALE GENOMIC DNA]</scope>
</reference>
<dbReference type="EMBL" id="CM044704">
    <property type="protein sequence ID" value="KAI5669045.1"/>
    <property type="molecule type" value="Genomic_DNA"/>
</dbReference>
<proteinExistence type="predicted"/>
<keyword evidence="2" id="KW-1185">Reference proteome</keyword>
<gene>
    <name evidence="1" type="ORF">M9H77_18898</name>
</gene>
<evidence type="ECO:0000313" key="1">
    <source>
        <dbReference type="EMBL" id="KAI5669045.1"/>
    </source>
</evidence>
<comment type="caution">
    <text evidence="1">The sequence shown here is derived from an EMBL/GenBank/DDBJ whole genome shotgun (WGS) entry which is preliminary data.</text>
</comment>
<sequence>MDKLRGYKNCAIQRCQNILCHSELISCFGLAPTHFLPLNGTNPFETIQILASQPPSSSSSSAGEANMNNNGRGQDPVNSGPRSRVGQISHSVVLGTFNVGEQGDGVVPDLGRVIGAVLNSIGIANQNGAQPGLQFNAQVQPPQRTGTEGTANEGNTPSQAGNQSQPGQPFSGQSLPQVVQIPLGAAIAIPSLNMPIPDSLNTLSEFMNHMELALSQHGNQSTQSPPVAVDPPTTDLPASSRGIPTPEALRIVLQQAQRLLGGSAVESLSVCTKAYCFILPFAAHTCFVLVAQSIPSQKLQVSR</sequence>
<evidence type="ECO:0000313" key="2">
    <source>
        <dbReference type="Proteomes" id="UP001060085"/>
    </source>
</evidence>
<dbReference type="Proteomes" id="UP001060085">
    <property type="component" value="Linkage Group LG04"/>
</dbReference>
<organism evidence="1 2">
    <name type="scientific">Catharanthus roseus</name>
    <name type="common">Madagascar periwinkle</name>
    <name type="synonym">Vinca rosea</name>
    <dbReference type="NCBI Taxonomy" id="4058"/>
    <lineage>
        <taxon>Eukaryota</taxon>
        <taxon>Viridiplantae</taxon>
        <taxon>Streptophyta</taxon>
        <taxon>Embryophyta</taxon>
        <taxon>Tracheophyta</taxon>
        <taxon>Spermatophyta</taxon>
        <taxon>Magnoliopsida</taxon>
        <taxon>eudicotyledons</taxon>
        <taxon>Gunneridae</taxon>
        <taxon>Pentapetalae</taxon>
        <taxon>asterids</taxon>
        <taxon>lamiids</taxon>
        <taxon>Gentianales</taxon>
        <taxon>Apocynaceae</taxon>
        <taxon>Rauvolfioideae</taxon>
        <taxon>Vinceae</taxon>
        <taxon>Catharanthinae</taxon>
        <taxon>Catharanthus</taxon>
    </lineage>
</organism>
<name>A0ACC0B8R2_CATRO</name>